<evidence type="ECO:0000313" key="3">
    <source>
        <dbReference type="Proteomes" id="UP000501690"/>
    </source>
</evidence>
<dbReference type="Proteomes" id="UP000501690">
    <property type="component" value="Linkage Group LG10"/>
</dbReference>
<dbReference type="EMBL" id="CP039354">
    <property type="protein sequence ID" value="QCE10182.1"/>
    <property type="molecule type" value="Genomic_DNA"/>
</dbReference>
<reference evidence="2 3" key="1">
    <citation type="submission" date="2019-04" db="EMBL/GenBank/DDBJ databases">
        <title>An improved genome assembly and genetic linkage map for asparagus bean, Vigna unguiculata ssp. sesquipedialis.</title>
        <authorList>
            <person name="Xia Q."/>
            <person name="Zhang R."/>
            <person name="Dong Y."/>
        </authorList>
    </citation>
    <scope>NUCLEOTIDE SEQUENCE [LARGE SCALE GENOMIC DNA]</scope>
    <source>
        <tissue evidence="2">Leaf</tissue>
    </source>
</reference>
<protein>
    <submittedName>
        <fullName evidence="2">Uncharacterized protein</fullName>
    </submittedName>
</protein>
<dbReference type="AlphaFoldDB" id="A0A4D6NBD2"/>
<feature type="region of interest" description="Disordered" evidence="1">
    <location>
        <begin position="58"/>
        <end position="81"/>
    </location>
</feature>
<evidence type="ECO:0000313" key="2">
    <source>
        <dbReference type="EMBL" id="QCE10182.1"/>
    </source>
</evidence>
<organism evidence="2 3">
    <name type="scientific">Vigna unguiculata</name>
    <name type="common">Cowpea</name>
    <dbReference type="NCBI Taxonomy" id="3917"/>
    <lineage>
        <taxon>Eukaryota</taxon>
        <taxon>Viridiplantae</taxon>
        <taxon>Streptophyta</taxon>
        <taxon>Embryophyta</taxon>
        <taxon>Tracheophyta</taxon>
        <taxon>Spermatophyta</taxon>
        <taxon>Magnoliopsida</taxon>
        <taxon>eudicotyledons</taxon>
        <taxon>Gunneridae</taxon>
        <taxon>Pentapetalae</taxon>
        <taxon>rosids</taxon>
        <taxon>fabids</taxon>
        <taxon>Fabales</taxon>
        <taxon>Fabaceae</taxon>
        <taxon>Papilionoideae</taxon>
        <taxon>50 kb inversion clade</taxon>
        <taxon>NPAAA clade</taxon>
        <taxon>indigoferoid/millettioid clade</taxon>
        <taxon>Phaseoleae</taxon>
        <taxon>Vigna</taxon>
    </lineage>
</organism>
<evidence type="ECO:0000256" key="1">
    <source>
        <dbReference type="SAM" id="MobiDB-lite"/>
    </source>
</evidence>
<name>A0A4D6NBD2_VIGUN</name>
<sequence length="81" mass="9139">MITLSPRAINCSTRCDAYKPCVICHNDLGVTNDDEVVVMDSTYEHELDLETHRLNEGEMLDGDRGRSGNRQMVVAKRRSVT</sequence>
<proteinExistence type="predicted"/>
<keyword evidence="3" id="KW-1185">Reference proteome</keyword>
<gene>
    <name evidence="2" type="ORF">DEO72_LG10g1408</name>
</gene>
<accession>A0A4D6NBD2</accession>